<reference evidence="2" key="1">
    <citation type="journal article" date="2012" name="PLoS Genet.">
        <title>The genomes of the fungal plant pathogens Cladosporium fulvum and Dothistroma septosporum reveal adaptation to different hosts and lifestyles but also signatures of common ancestry.</title>
        <authorList>
            <person name="de Wit P.J.G.M."/>
            <person name="van der Burgt A."/>
            <person name="Oekmen B."/>
            <person name="Stergiopoulos I."/>
            <person name="Abd-Elsalam K.A."/>
            <person name="Aerts A.L."/>
            <person name="Bahkali A.H."/>
            <person name="Beenen H.G."/>
            <person name="Chettri P."/>
            <person name="Cox M.P."/>
            <person name="Datema E."/>
            <person name="de Vries R.P."/>
            <person name="Dhillon B."/>
            <person name="Ganley A.R."/>
            <person name="Griffiths S.A."/>
            <person name="Guo Y."/>
            <person name="Hamelin R.C."/>
            <person name="Henrissat B."/>
            <person name="Kabir M.S."/>
            <person name="Jashni M.K."/>
            <person name="Kema G."/>
            <person name="Klaubauf S."/>
            <person name="Lapidus A."/>
            <person name="Levasseur A."/>
            <person name="Lindquist E."/>
            <person name="Mehrabi R."/>
            <person name="Ohm R.A."/>
            <person name="Owen T.J."/>
            <person name="Salamov A."/>
            <person name="Schwelm A."/>
            <person name="Schijlen E."/>
            <person name="Sun H."/>
            <person name="van den Burg H.A."/>
            <person name="van Ham R.C.H.J."/>
            <person name="Zhang S."/>
            <person name="Goodwin S.B."/>
            <person name="Grigoriev I.V."/>
            <person name="Collemare J."/>
            <person name="Bradshaw R.E."/>
        </authorList>
    </citation>
    <scope>NUCLEOTIDE SEQUENCE [LARGE SCALE GENOMIC DNA]</scope>
    <source>
        <strain evidence="2">NZE10 / CBS 128990</strain>
    </source>
</reference>
<accession>N1PIX8</accession>
<dbReference type="OMA" id="KMEVCET"/>
<proteinExistence type="predicted"/>
<organism evidence="1 2">
    <name type="scientific">Dothistroma septosporum (strain NZE10 / CBS 128990)</name>
    <name type="common">Red band needle blight fungus</name>
    <name type="synonym">Mycosphaerella pini</name>
    <dbReference type="NCBI Taxonomy" id="675120"/>
    <lineage>
        <taxon>Eukaryota</taxon>
        <taxon>Fungi</taxon>
        <taxon>Dikarya</taxon>
        <taxon>Ascomycota</taxon>
        <taxon>Pezizomycotina</taxon>
        <taxon>Dothideomycetes</taxon>
        <taxon>Dothideomycetidae</taxon>
        <taxon>Mycosphaerellales</taxon>
        <taxon>Mycosphaerellaceae</taxon>
        <taxon>Dothistroma</taxon>
    </lineage>
</organism>
<dbReference type="Proteomes" id="UP000016933">
    <property type="component" value="Unassembled WGS sequence"/>
</dbReference>
<sequence length="204" mass="22804">MEASSMLWQRPASFPSQAKLFSWIQRSVTADLRRVRTLTLRLTDVDLSCLINLSPRRGQVSSAWSLYQQELEELNVALQRLPGLVDLTIIPCDRNGSQLLNGMYLSFLGMIAVHLPRLKQLAIHDGESVLEKVPKLKQLSKVVFNGSWSSSNSSSPSSVSRGKRRVDIVKHEDLMPIKMEVCETNQVLADHCDSRVAISASDTD</sequence>
<evidence type="ECO:0000313" key="1">
    <source>
        <dbReference type="EMBL" id="EME41261.1"/>
    </source>
</evidence>
<gene>
    <name evidence="1" type="ORF">DOTSEDRAFT_46292</name>
</gene>
<keyword evidence="2" id="KW-1185">Reference proteome</keyword>
<protein>
    <submittedName>
        <fullName evidence="1">Uncharacterized protein</fullName>
    </submittedName>
</protein>
<evidence type="ECO:0000313" key="2">
    <source>
        <dbReference type="Proteomes" id="UP000016933"/>
    </source>
</evidence>
<reference evidence="1 2" key="2">
    <citation type="journal article" date="2012" name="PLoS Pathog.">
        <title>Diverse lifestyles and strategies of plant pathogenesis encoded in the genomes of eighteen Dothideomycetes fungi.</title>
        <authorList>
            <person name="Ohm R.A."/>
            <person name="Feau N."/>
            <person name="Henrissat B."/>
            <person name="Schoch C.L."/>
            <person name="Horwitz B.A."/>
            <person name="Barry K.W."/>
            <person name="Condon B.J."/>
            <person name="Copeland A.C."/>
            <person name="Dhillon B."/>
            <person name="Glaser F."/>
            <person name="Hesse C.N."/>
            <person name="Kosti I."/>
            <person name="LaButti K."/>
            <person name="Lindquist E.A."/>
            <person name="Lucas S."/>
            <person name="Salamov A.A."/>
            <person name="Bradshaw R.E."/>
            <person name="Ciuffetti L."/>
            <person name="Hamelin R.C."/>
            <person name="Kema G.H.J."/>
            <person name="Lawrence C."/>
            <person name="Scott J.A."/>
            <person name="Spatafora J.W."/>
            <person name="Turgeon B.G."/>
            <person name="de Wit P.J.G.M."/>
            <person name="Zhong S."/>
            <person name="Goodwin S.B."/>
            <person name="Grigoriev I.V."/>
        </authorList>
    </citation>
    <scope>NUCLEOTIDE SEQUENCE [LARGE SCALE GENOMIC DNA]</scope>
    <source>
        <strain evidence="2">NZE10 / CBS 128990</strain>
    </source>
</reference>
<dbReference type="eggNOG" id="ENOG502T1SG">
    <property type="taxonomic scope" value="Eukaryota"/>
</dbReference>
<dbReference type="HOGENOM" id="CLU_1448311_0_0_1"/>
<dbReference type="OrthoDB" id="4413570at2759"/>
<dbReference type="AlphaFoldDB" id="N1PIX8"/>
<name>N1PIX8_DOTSN</name>
<dbReference type="EMBL" id="KB446542">
    <property type="protein sequence ID" value="EME41261.1"/>
    <property type="molecule type" value="Genomic_DNA"/>
</dbReference>